<dbReference type="EMBL" id="JARKNE010000001">
    <property type="protein sequence ID" value="KAK5846283.1"/>
    <property type="molecule type" value="Genomic_DNA"/>
</dbReference>
<evidence type="ECO:0000313" key="1">
    <source>
        <dbReference type="EMBL" id="KAK5846283.1"/>
    </source>
</evidence>
<dbReference type="Proteomes" id="UP001358586">
    <property type="component" value="Chromosome 1"/>
</dbReference>
<organism evidence="1 2">
    <name type="scientific">Gossypium arboreum</name>
    <name type="common">Tree cotton</name>
    <name type="synonym">Gossypium nanking</name>
    <dbReference type="NCBI Taxonomy" id="29729"/>
    <lineage>
        <taxon>Eukaryota</taxon>
        <taxon>Viridiplantae</taxon>
        <taxon>Streptophyta</taxon>
        <taxon>Embryophyta</taxon>
        <taxon>Tracheophyta</taxon>
        <taxon>Spermatophyta</taxon>
        <taxon>Magnoliopsida</taxon>
        <taxon>eudicotyledons</taxon>
        <taxon>Gunneridae</taxon>
        <taxon>Pentapetalae</taxon>
        <taxon>rosids</taxon>
        <taxon>malvids</taxon>
        <taxon>Malvales</taxon>
        <taxon>Malvaceae</taxon>
        <taxon>Malvoideae</taxon>
        <taxon>Gossypium</taxon>
    </lineage>
</organism>
<reference evidence="1 2" key="1">
    <citation type="submission" date="2023-03" db="EMBL/GenBank/DDBJ databases">
        <title>WGS of Gossypium arboreum.</title>
        <authorList>
            <person name="Yu D."/>
        </authorList>
    </citation>
    <scope>NUCLEOTIDE SEQUENCE [LARGE SCALE GENOMIC DNA]</scope>
    <source>
        <tissue evidence="1">Leaf</tissue>
    </source>
</reference>
<evidence type="ECO:0000313" key="2">
    <source>
        <dbReference type="Proteomes" id="UP001358586"/>
    </source>
</evidence>
<comment type="caution">
    <text evidence="1">The sequence shown here is derived from an EMBL/GenBank/DDBJ whole genome shotgun (WGS) entry which is preliminary data.</text>
</comment>
<keyword evidence="2" id="KW-1185">Reference proteome</keyword>
<proteinExistence type="predicted"/>
<name>A0ABR0R3W6_GOSAR</name>
<accession>A0ABR0R3W6</accession>
<gene>
    <name evidence="1" type="ORF">PVK06_002566</name>
</gene>
<protein>
    <submittedName>
        <fullName evidence="1">Uncharacterized protein</fullName>
    </submittedName>
</protein>
<sequence length="106" mass="12321">MIVHDEPGTISFKLGGLVRHMSIPKFGAAIGLYMEEFMSVEDFLRLHRHIHHSPSRSSEEFTNFRQYYVQRFDSIDAALQQICQHSHIALLKPMTHDIDLSDDEDH</sequence>